<keyword evidence="2" id="KW-1185">Reference proteome</keyword>
<evidence type="ECO:0000313" key="1">
    <source>
        <dbReference type="EMBL" id="CAJ1941047.1"/>
    </source>
</evidence>
<organism evidence="1 2">
    <name type="scientific">Cylindrotheca closterium</name>
    <dbReference type="NCBI Taxonomy" id="2856"/>
    <lineage>
        <taxon>Eukaryota</taxon>
        <taxon>Sar</taxon>
        <taxon>Stramenopiles</taxon>
        <taxon>Ochrophyta</taxon>
        <taxon>Bacillariophyta</taxon>
        <taxon>Bacillariophyceae</taxon>
        <taxon>Bacillariophycidae</taxon>
        <taxon>Bacillariales</taxon>
        <taxon>Bacillariaceae</taxon>
        <taxon>Cylindrotheca</taxon>
    </lineage>
</organism>
<protein>
    <submittedName>
        <fullName evidence="1">Uncharacterized protein</fullName>
    </submittedName>
</protein>
<dbReference type="AlphaFoldDB" id="A0AAD2CNS3"/>
<proteinExistence type="predicted"/>
<name>A0AAD2CNS3_9STRA</name>
<dbReference type="Proteomes" id="UP001295423">
    <property type="component" value="Unassembled WGS sequence"/>
</dbReference>
<comment type="caution">
    <text evidence="1">The sequence shown here is derived from an EMBL/GenBank/DDBJ whole genome shotgun (WGS) entry which is preliminary data.</text>
</comment>
<reference evidence="1" key="1">
    <citation type="submission" date="2023-08" db="EMBL/GenBank/DDBJ databases">
        <authorList>
            <person name="Audoor S."/>
            <person name="Bilcke G."/>
        </authorList>
    </citation>
    <scope>NUCLEOTIDE SEQUENCE</scope>
</reference>
<evidence type="ECO:0000313" key="2">
    <source>
        <dbReference type="Proteomes" id="UP001295423"/>
    </source>
</evidence>
<gene>
    <name evidence="1" type="ORF">CYCCA115_LOCUS7326</name>
</gene>
<dbReference type="EMBL" id="CAKOGP040001001">
    <property type="protein sequence ID" value="CAJ1941047.1"/>
    <property type="molecule type" value="Genomic_DNA"/>
</dbReference>
<sequence>MTPEEDSKDAKDNKRHVSFCEIHVVELPVILGDHPCCRDGLPVQPGWEASDRYSVSIDTFEATRLPQRRSNLFLPKFHRVKLIRNVPFRDDEANPRAIHSLVAENSFEKTTDIKMVEDRLSDSNTRFSIFQLELDELKEVREEERIGRRRRHQQRQRQRQAVAKLRLYNEQMRLYCLFHQDA</sequence>
<accession>A0AAD2CNS3</accession>